<accession>A0A7J8FJQ9</accession>
<organism evidence="1 2">
    <name type="scientific">Rousettus aegyptiacus</name>
    <name type="common">Egyptian fruit bat</name>
    <name type="synonym">Pteropus aegyptiacus</name>
    <dbReference type="NCBI Taxonomy" id="9407"/>
    <lineage>
        <taxon>Eukaryota</taxon>
        <taxon>Metazoa</taxon>
        <taxon>Chordata</taxon>
        <taxon>Craniata</taxon>
        <taxon>Vertebrata</taxon>
        <taxon>Euteleostomi</taxon>
        <taxon>Mammalia</taxon>
        <taxon>Eutheria</taxon>
        <taxon>Laurasiatheria</taxon>
        <taxon>Chiroptera</taxon>
        <taxon>Yinpterochiroptera</taxon>
        <taxon>Pteropodoidea</taxon>
        <taxon>Pteropodidae</taxon>
        <taxon>Rousettinae</taxon>
        <taxon>Rousettus</taxon>
    </lineage>
</organism>
<dbReference type="Proteomes" id="UP000593571">
    <property type="component" value="Unassembled WGS sequence"/>
</dbReference>
<keyword evidence="2" id="KW-1185">Reference proteome</keyword>
<dbReference type="EMBL" id="JACASE010000007">
    <property type="protein sequence ID" value="KAF6447791.1"/>
    <property type="molecule type" value="Genomic_DNA"/>
</dbReference>
<dbReference type="AlphaFoldDB" id="A0A7J8FJQ9"/>
<comment type="caution">
    <text evidence="1">The sequence shown here is derived from an EMBL/GenBank/DDBJ whole genome shotgun (WGS) entry which is preliminary data.</text>
</comment>
<gene>
    <name evidence="1" type="ORF">HJG63_012147</name>
</gene>
<evidence type="ECO:0000313" key="2">
    <source>
        <dbReference type="Proteomes" id="UP000593571"/>
    </source>
</evidence>
<reference evidence="1 2" key="1">
    <citation type="journal article" date="2020" name="Nature">
        <title>Six reference-quality genomes reveal evolution of bat adaptations.</title>
        <authorList>
            <person name="Jebb D."/>
            <person name="Huang Z."/>
            <person name="Pippel M."/>
            <person name="Hughes G.M."/>
            <person name="Lavrichenko K."/>
            <person name="Devanna P."/>
            <person name="Winkler S."/>
            <person name="Jermiin L.S."/>
            <person name="Skirmuntt E.C."/>
            <person name="Katzourakis A."/>
            <person name="Burkitt-Gray L."/>
            <person name="Ray D.A."/>
            <person name="Sullivan K.A.M."/>
            <person name="Roscito J.G."/>
            <person name="Kirilenko B.M."/>
            <person name="Davalos L.M."/>
            <person name="Corthals A.P."/>
            <person name="Power M.L."/>
            <person name="Jones G."/>
            <person name="Ransome R.D."/>
            <person name="Dechmann D.K.N."/>
            <person name="Locatelli A.G."/>
            <person name="Puechmaille S.J."/>
            <person name="Fedrigo O."/>
            <person name="Jarvis E.D."/>
            <person name="Hiller M."/>
            <person name="Vernes S.C."/>
            <person name="Myers E.W."/>
            <person name="Teeling E.C."/>
        </authorList>
    </citation>
    <scope>NUCLEOTIDE SEQUENCE [LARGE SCALE GENOMIC DNA]</scope>
    <source>
        <strain evidence="1">MRouAeg1</strain>
        <tissue evidence="1">Muscle</tissue>
    </source>
</reference>
<protein>
    <submittedName>
        <fullName evidence="1">Uncharacterized protein</fullName>
    </submittedName>
</protein>
<proteinExistence type="predicted"/>
<name>A0A7J8FJQ9_ROUAE</name>
<sequence>MGSIITGYKPISSPLVIESLIHKVYSKPLQIIYKAFHNQVLPPAFAPHFSCHQTGLNQTQFGIMPFSNLFAFPSISTHLATSQCFTSNLEKALYFPVLLGDFFPYTPVYPVLPSTVAVGYRSEHGSIC</sequence>
<evidence type="ECO:0000313" key="1">
    <source>
        <dbReference type="EMBL" id="KAF6447791.1"/>
    </source>
</evidence>